<dbReference type="Pfam" id="PF12907">
    <property type="entry name" value="zf-met2"/>
    <property type="match status" value="1"/>
</dbReference>
<keyword evidence="5" id="KW-1185">Reference proteome</keyword>
<dbReference type="AlphaFoldDB" id="A0A836C7H0"/>
<dbReference type="EMBL" id="JAFCMP010000544">
    <property type="protein sequence ID" value="KAG5175885.1"/>
    <property type="molecule type" value="Genomic_DNA"/>
</dbReference>
<name>A0A836C7H0_9STRA</name>
<gene>
    <name evidence="4" type="ORF">JKP88DRAFT_228459</name>
</gene>
<accession>A0A836C7H0</accession>
<evidence type="ECO:0000259" key="3">
    <source>
        <dbReference type="Pfam" id="PF12907"/>
    </source>
</evidence>
<dbReference type="InterPro" id="IPR007513">
    <property type="entry name" value="SERF-like_N"/>
</dbReference>
<reference evidence="4" key="1">
    <citation type="submission" date="2021-02" db="EMBL/GenBank/DDBJ databases">
        <title>First Annotated Genome of the Yellow-green Alga Tribonema minus.</title>
        <authorList>
            <person name="Mahan K.M."/>
        </authorList>
    </citation>
    <scope>NUCLEOTIDE SEQUENCE</scope>
    <source>
        <strain evidence="4">UTEX B ZZ1240</strain>
    </source>
</reference>
<feature type="domain" description="Small EDRK-rich factor-like N-terminal" evidence="2">
    <location>
        <begin position="3"/>
        <end position="34"/>
    </location>
</feature>
<evidence type="ECO:0000256" key="1">
    <source>
        <dbReference type="SAM" id="MobiDB-lite"/>
    </source>
</evidence>
<dbReference type="InterPro" id="IPR026939">
    <property type="entry name" value="ZNF706/At2g23090_sf"/>
</dbReference>
<dbReference type="Gene3D" id="4.10.1050.10">
    <property type="entry name" value="At2g23090-like"/>
    <property type="match status" value="1"/>
</dbReference>
<feature type="compositionally biased region" description="Basic and acidic residues" evidence="1">
    <location>
        <begin position="11"/>
        <end position="23"/>
    </location>
</feature>
<dbReference type="PANTHER" id="PTHR33788:SF1">
    <property type="entry name" value="ZINC-BINDING PROTEIN"/>
    <property type="match status" value="1"/>
</dbReference>
<evidence type="ECO:0000259" key="2">
    <source>
        <dbReference type="Pfam" id="PF04419"/>
    </source>
</evidence>
<feature type="region of interest" description="Disordered" evidence="1">
    <location>
        <begin position="1"/>
        <end position="29"/>
    </location>
</feature>
<dbReference type="InterPro" id="IPR039438">
    <property type="entry name" value="At2g23090-like_Znf"/>
</dbReference>
<dbReference type="InterPro" id="IPR039713">
    <property type="entry name" value="At2g23090-like"/>
</dbReference>
<sequence length="77" mass="8233">MGGGNGQKSKAAREKAAKRDAKPKGSQLAMNSAACNIVCQVCRQTFMMVANETTLREHALNKHPKSAPSACFPDKLT</sequence>
<feature type="domain" description="At2g23090-like zinc-binding" evidence="3">
    <location>
        <begin position="39"/>
        <end position="74"/>
    </location>
</feature>
<dbReference type="SUPFAM" id="SSF118359">
    <property type="entry name" value="Expressed protein At2g23090/F21P24.15"/>
    <property type="match status" value="1"/>
</dbReference>
<dbReference type="OrthoDB" id="370932at2759"/>
<evidence type="ECO:0000313" key="4">
    <source>
        <dbReference type="EMBL" id="KAG5175885.1"/>
    </source>
</evidence>
<protein>
    <submittedName>
        <fullName evidence="4">At2g23090 like protein</fullName>
    </submittedName>
</protein>
<proteinExistence type="predicted"/>
<evidence type="ECO:0000313" key="5">
    <source>
        <dbReference type="Proteomes" id="UP000664859"/>
    </source>
</evidence>
<comment type="caution">
    <text evidence="4">The sequence shown here is derived from an EMBL/GenBank/DDBJ whole genome shotgun (WGS) entry which is preliminary data.</text>
</comment>
<organism evidence="4 5">
    <name type="scientific">Tribonema minus</name>
    <dbReference type="NCBI Taxonomy" id="303371"/>
    <lineage>
        <taxon>Eukaryota</taxon>
        <taxon>Sar</taxon>
        <taxon>Stramenopiles</taxon>
        <taxon>Ochrophyta</taxon>
        <taxon>PX clade</taxon>
        <taxon>Xanthophyceae</taxon>
        <taxon>Tribonematales</taxon>
        <taxon>Tribonemataceae</taxon>
        <taxon>Tribonema</taxon>
    </lineage>
</organism>
<dbReference type="PANTHER" id="PTHR33788">
    <property type="entry name" value="OS07G0114300 PROTEIN"/>
    <property type="match status" value="1"/>
</dbReference>
<dbReference type="Proteomes" id="UP000664859">
    <property type="component" value="Unassembled WGS sequence"/>
</dbReference>
<dbReference type="Pfam" id="PF04419">
    <property type="entry name" value="SERF-like_N"/>
    <property type="match status" value="1"/>
</dbReference>